<dbReference type="InterPro" id="IPR050109">
    <property type="entry name" value="HTH-type_TetR-like_transc_reg"/>
</dbReference>
<dbReference type="InterPro" id="IPR009057">
    <property type="entry name" value="Homeodomain-like_sf"/>
</dbReference>
<dbReference type="PROSITE" id="PS50977">
    <property type="entry name" value="HTH_TETR_2"/>
    <property type="match status" value="1"/>
</dbReference>
<dbReference type="EMBL" id="JQCA01000022">
    <property type="protein sequence ID" value="KRO04860.1"/>
    <property type="molecule type" value="Genomic_DNA"/>
</dbReference>
<dbReference type="Proteomes" id="UP000051906">
    <property type="component" value="Unassembled WGS sequence"/>
</dbReference>
<evidence type="ECO:0000256" key="2">
    <source>
        <dbReference type="PROSITE-ProRule" id="PRU00335"/>
    </source>
</evidence>
<evidence type="ECO:0000259" key="3">
    <source>
        <dbReference type="PROSITE" id="PS50977"/>
    </source>
</evidence>
<evidence type="ECO:0000256" key="1">
    <source>
        <dbReference type="ARBA" id="ARBA00023125"/>
    </source>
</evidence>
<dbReference type="PANTHER" id="PTHR30055:SF222">
    <property type="entry name" value="REGULATORY PROTEIN"/>
    <property type="match status" value="1"/>
</dbReference>
<keyword evidence="5" id="KW-1185">Reference proteome</keyword>
<evidence type="ECO:0000313" key="4">
    <source>
        <dbReference type="EMBL" id="KRO04860.1"/>
    </source>
</evidence>
<protein>
    <submittedName>
        <fullName evidence="4">TetR family transcriptional regulator</fullName>
    </submittedName>
</protein>
<proteinExistence type="predicted"/>
<dbReference type="SUPFAM" id="SSF46689">
    <property type="entry name" value="Homeodomain-like"/>
    <property type="match status" value="1"/>
</dbReference>
<accession>A0A0R2LXV9</accession>
<name>A0A0R2LXV9_9LACO</name>
<keyword evidence="1 2" id="KW-0238">DNA-binding</keyword>
<organism evidence="4 5">
    <name type="scientific">Levilactobacillus paucivorans</name>
    <dbReference type="NCBI Taxonomy" id="616990"/>
    <lineage>
        <taxon>Bacteria</taxon>
        <taxon>Bacillati</taxon>
        <taxon>Bacillota</taxon>
        <taxon>Bacilli</taxon>
        <taxon>Lactobacillales</taxon>
        <taxon>Lactobacillaceae</taxon>
        <taxon>Levilactobacillus</taxon>
    </lineage>
</organism>
<dbReference type="Pfam" id="PF00440">
    <property type="entry name" value="TetR_N"/>
    <property type="match status" value="1"/>
</dbReference>
<comment type="caution">
    <text evidence="4">The sequence shown here is derived from an EMBL/GenBank/DDBJ whole genome shotgun (WGS) entry which is preliminary data.</text>
</comment>
<dbReference type="GO" id="GO:0003677">
    <property type="term" value="F:DNA binding"/>
    <property type="evidence" value="ECO:0007669"/>
    <property type="project" value="UniProtKB-UniRule"/>
</dbReference>
<dbReference type="PANTHER" id="PTHR30055">
    <property type="entry name" value="HTH-TYPE TRANSCRIPTIONAL REGULATOR RUTR"/>
    <property type="match status" value="1"/>
</dbReference>
<dbReference type="InterPro" id="IPR001647">
    <property type="entry name" value="HTH_TetR"/>
</dbReference>
<dbReference type="PRINTS" id="PR00455">
    <property type="entry name" value="HTHTETR"/>
</dbReference>
<feature type="domain" description="HTH tetR-type" evidence="3">
    <location>
        <begin position="12"/>
        <end position="72"/>
    </location>
</feature>
<dbReference type="STRING" id="616990.IV54_GL000749"/>
<dbReference type="PATRIC" id="fig|616990.3.peg.812"/>
<dbReference type="Gene3D" id="1.10.357.10">
    <property type="entry name" value="Tetracycline Repressor, domain 2"/>
    <property type="match status" value="1"/>
</dbReference>
<reference evidence="4 5" key="1">
    <citation type="journal article" date="2015" name="Genome Announc.">
        <title>Expanding the biotechnology potential of lactobacilli through comparative genomics of 213 strains and associated genera.</title>
        <authorList>
            <person name="Sun Z."/>
            <person name="Harris H.M."/>
            <person name="McCann A."/>
            <person name="Guo C."/>
            <person name="Argimon S."/>
            <person name="Zhang W."/>
            <person name="Yang X."/>
            <person name="Jeffery I.B."/>
            <person name="Cooney J.C."/>
            <person name="Kagawa T.F."/>
            <person name="Liu W."/>
            <person name="Song Y."/>
            <person name="Salvetti E."/>
            <person name="Wrobel A."/>
            <person name="Rasinkangas P."/>
            <person name="Parkhill J."/>
            <person name="Rea M.C."/>
            <person name="O'Sullivan O."/>
            <person name="Ritari J."/>
            <person name="Douillard F.P."/>
            <person name="Paul Ross R."/>
            <person name="Yang R."/>
            <person name="Briner A.E."/>
            <person name="Felis G.E."/>
            <person name="de Vos W.M."/>
            <person name="Barrangou R."/>
            <person name="Klaenhammer T.R."/>
            <person name="Caufield P.W."/>
            <person name="Cui Y."/>
            <person name="Zhang H."/>
            <person name="O'Toole P.W."/>
        </authorList>
    </citation>
    <scope>NUCLEOTIDE SEQUENCE [LARGE SCALE GENOMIC DNA]</scope>
    <source>
        <strain evidence="4 5">DSM 22467</strain>
    </source>
</reference>
<dbReference type="GO" id="GO:0006355">
    <property type="term" value="P:regulation of DNA-templated transcription"/>
    <property type="evidence" value="ECO:0007669"/>
    <property type="project" value="UniProtKB-ARBA"/>
</dbReference>
<feature type="DNA-binding region" description="H-T-H motif" evidence="2">
    <location>
        <begin position="35"/>
        <end position="54"/>
    </location>
</feature>
<sequence>MNQVATNQERKDQQRRKILAAATKLFLRDGYKPTHVKGVADEANVSQVTLYKYFDSKYDLAHQVVLDLIVGGYAQYRTVVDDPKKSFREVVQFMMKTKVKVSAGMSQDFYNFTVADMQGKFGNGEAKATYDAGKQSFWDAVIQRGRDAGMINPDISNAALTMYLDMYVDYFSSPDHDIPEYRQLIDQLMHLFFYGFVGLAPDTVEGKTSKERKHDGK</sequence>
<gene>
    <name evidence="4" type="ORF">IV54_GL000749</name>
</gene>
<evidence type="ECO:0000313" key="5">
    <source>
        <dbReference type="Proteomes" id="UP000051906"/>
    </source>
</evidence>
<dbReference type="AlphaFoldDB" id="A0A0R2LXV9"/>